<sequence>MHAPFSADATIAYNLGMNQLTLVLPFALPNAELAADLLKVLQAPALAALLSRTSTCDLETFDNAKRLLPHEAWLAHALELSPAPNGEAAQAAFATQAMRGYGLVPEPGGRYFLLHPAHLAIARSHISLEDLRQLKLSETDGRALFDIASPYFDEIGQPLAYGDAGTWFMRADGWSDLQCASPDAATTQDLSVWMPEGEHARAARRLQNEVQMLWHEHPVNAAREERGLKAINSFWIWGGSVATVDAARCAASLHTRDAPGWLAALAEPAQREASPNSVLADQSDAIVVLGGLIEAAQAQEWGMWLQQLQALEADWFAPLLAAVKDGRMGQLRLVLSHRDAWLSCTTSKHAQRKFWRAITLNKLKAS</sequence>
<reference evidence="1 2" key="1">
    <citation type="submission" date="2019-06" db="EMBL/GenBank/DDBJ databases">
        <title>Complete genome sequence of Janthinobacterium sp. SNU WT3 isolated from diseased rainbow trout.</title>
        <authorList>
            <person name="Oh W.T."/>
            <person name="Park S.C."/>
        </authorList>
    </citation>
    <scope>NUCLEOTIDE SEQUENCE [LARGE SCALE GENOMIC DNA]</scope>
    <source>
        <strain evidence="1 2">SNU WT3</strain>
    </source>
</reference>
<dbReference type="InterPro" id="IPR016631">
    <property type="entry name" value="Regulatory_RpfE"/>
</dbReference>
<evidence type="ECO:0000313" key="2">
    <source>
        <dbReference type="Proteomes" id="UP000316665"/>
    </source>
</evidence>
<dbReference type="PIRSF" id="PIRSF015283">
    <property type="entry name" value="Regulatory_RpfE"/>
    <property type="match status" value="1"/>
</dbReference>
<evidence type="ECO:0008006" key="3">
    <source>
        <dbReference type="Google" id="ProtNLM"/>
    </source>
</evidence>
<dbReference type="Proteomes" id="UP000316665">
    <property type="component" value="Chromosome"/>
</dbReference>
<protein>
    <recommendedName>
        <fullName evidence="3">Cofactor-independent phosphoglycerate mutase</fullName>
    </recommendedName>
</protein>
<name>A0A4Y6RBS3_9BURK</name>
<evidence type="ECO:0000313" key="1">
    <source>
        <dbReference type="EMBL" id="QDG70343.1"/>
    </source>
</evidence>
<dbReference type="AlphaFoldDB" id="A0A4Y6RBS3"/>
<dbReference type="EMBL" id="CP041185">
    <property type="protein sequence ID" value="QDG70343.1"/>
    <property type="molecule type" value="Genomic_DNA"/>
</dbReference>
<accession>A0A4Y6RBS3</accession>
<organism evidence="1 2">
    <name type="scientific">Janthinobacterium tructae</name>
    <dbReference type="NCBI Taxonomy" id="2590869"/>
    <lineage>
        <taxon>Bacteria</taxon>
        <taxon>Pseudomonadati</taxon>
        <taxon>Pseudomonadota</taxon>
        <taxon>Betaproteobacteria</taxon>
        <taxon>Burkholderiales</taxon>
        <taxon>Oxalobacteraceae</taxon>
        <taxon>Janthinobacterium</taxon>
    </lineage>
</organism>
<dbReference type="OrthoDB" id="5295974at2"/>
<proteinExistence type="predicted"/>
<gene>
    <name evidence="1" type="ORF">FJQ89_07850</name>
</gene>
<dbReference type="KEGG" id="jas:FJQ89_07850"/>
<keyword evidence="2" id="KW-1185">Reference proteome</keyword>